<accession>A0A0D3K247</accession>
<organism evidence="3 4">
    <name type="scientific">Emiliania huxleyi (strain CCMP1516)</name>
    <dbReference type="NCBI Taxonomy" id="280463"/>
    <lineage>
        <taxon>Eukaryota</taxon>
        <taxon>Haptista</taxon>
        <taxon>Haptophyta</taxon>
        <taxon>Prymnesiophyceae</taxon>
        <taxon>Isochrysidales</taxon>
        <taxon>Noelaerhabdaceae</taxon>
        <taxon>Emiliania</taxon>
    </lineage>
</organism>
<feature type="compositionally biased region" description="Low complexity" evidence="1">
    <location>
        <begin position="386"/>
        <end position="397"/>
    </location>
</feature>
<evidence type="ECO:0000256" key="2">
    <source>
        <dbReference type="SAM" id="Phobius"/>
    </source>
</evidence>
<keyword evidence="4" id="KW-1185">Reference proteome</keyword>
<proteinExistence type="predicted"/>
<dbReference type="RefSeq" id="XP_005782261.1">
    <property type="nucleotide sequence ID" value="XM_005782204.1"/>
</dbReference>
<sequence length="397" mass="42906">MPSSLLERVRTSAETVRPTFLFFRGSTWSHRPGETNYGEGVRLTLQRALSTFQLPRHISVERSLSPLKVTPRLKKQRAIFSEDPVSLPLYLEEMSLSDFCLCPMGSTSWTLRISSAGHRPPTAAFPDEPLRPKAGAAAMGVAALLVAGYLLLGKRHVSSSWHTSHVFPRVGGVTGTSYQRVFHYLNSVLFIWGFKLSTPFFASVAQLSIPVMTFVYTALAGLEVPTCLRTTGVCLIVLGCLLTALGSAHHEHAPAAGAAAGAAGSGSPPVPASLWVGAGFLPLQSASCRSWGLTWRRGTDRVGVGCLALQTGSFSGLLVLQKALVQAYPVALVVAWGYSAGCDARRRGDGLRRHPRRRRRGACPERQSTRQQDHQPQRPRGRRVSRAYLGAAAGRAA</sequence>
<feature type="transmembrane region" description="Helical" evidence="2">
    <location>
        <begin position="134"/>
        <end position="152"/>
    </location>
</feature>
<dbReference type="PaxDb" id="2903-EOD29832"/>
<evidence type="ECO:0000256" key="1">
    <source>
        <dbReference type="SAM" id="MobiDB-lite"/>
    </source>
</evidence>
<dbReference type="GeneID" id="17275105"/>
<protein>
    <recommendedName>
        <fullName evidence="5">EamA domain-containing protein</fullName>
    </recommendedName>
</protein>
<dbReference type="SUPFAM" id="SSF103481">
    <property type="entry name" value="Multidrug resistance efflux transporter EmrE"/>
    <property type="match status" value="1"/>
</dbReference>
<feature type="region of interest" description="Disordered" evidence="1">
    <location>
        <begin position="347"/>
        <end position="397"/>
    </location>
</feature>
<dbReference type="KEGG" id="ehx:EMIHUDRAFT_468471"/>
<reference evidence="4" key="1">
    <citation type="journal article" date="2013" name="Nature">
        <title>Pan genome of the phytoplankton Emiliania underpins its global distribution.</title>
        <authorList>
            <person name="Read B.A."/>
            <person name="Kegel J."/>
            <person name="Klute M.J."/>
            <person name="Kuo A."/>
            <person name="Lefebvre S.C."/>
            <person name="Maumus F."/>
            <person name="Mayer C."/>
            <person name="Miller J."/>
            <person name="Monier A."/>
            <person name="Salamov A."/>
            <person name="Young J."/>
            <person name="Aguilar M."/>
            <person name="Claverie J.M."/>
            <person name="Frickenhaus S."/>
            <person name="Gonzalez K."/>
            <person name="Herman E.K."/>
            <person name="Lin Y.C."/>
            <person name="Napier J."/>
            <person name="Ogata H."/>
            <person name="Sarno A.F."/>
            <person name="Shmutz J."/>
            <person name="Schroeder D."/>
            <person name="de Vargas C."/>
            <person name="Verret F."/>
            <person name="von Dassow P."/>
            <person name="Valentin K."/>
            <person name="Van de Peer Y."/>
            <person name="Wheeler G."/>
            <person name="Dacks J.B."/>
            <person name="Delwiche C.F."/>
            <person name="Dyhrman S.T."/>
            <person name="Glockner G."/>
            <person name="John U."/>
            <person name="Richards T."/>
            <person name="Worden A.Z."/>
            <person name="Zhang X."/>
            <person name="Grigoriev I.V."/>
            <person name="Allen A.E."/>
            <person name="Bidle K."/>
            <person name="Borodovsky M."/>
            <person name="Bowler C."/>
            <person name="Brownlee C."/>
            <person name="Cock J.M."/>
            <person name="Elias M."/>
            <person name="Gladyshev V.N."/>
            <person name="Groth M."/>
            <person name="Guda C."/>
            <person name="Hadaegh A."/>
            <person name="Iglesias-Rodriguez M.D."/>
            <person name="Jenkins J."/>
            <person name="Jones B.M."/>
            <person name="Lawson T."/>
            <person name="Leese F."/>
            <person name="Lindquist E."/>
            <person name="Lobanov A."/>
            <person name="Lomsadze A."/>
            <person name="Malik S.B."/>
            <person name="Marsh M.E."/>
            <person name="Mackinder L."/>
            <person name="Mock T."/>
            <person name="Mueller-Roeber B."/>
            <person name="Pagarete A."/>
            <person name="Parker M."/>
            <person name="Probert I."/>
            <person name="Quesneville H."/>
            <person name="Raines C."/>
            <person name="Rensing S.A."/>
            <person name="Riano-Pachon D.M."/>
            <person name="Richier S."/>
            <person name="Rokitta S."/>
            <person name="Shiraiwa Y."/>
            <person name="Soanes D.M."/>
            <person name="van der Giezen M."/>
            <person name="Wahlund T.M."/>
            <person name="Williams B."/>
            <person name="Wilson W."/>
            <person name="Wolfe G."/>
            <person name="Wurch L.L."/>
        </authorList>
    </citation>
    <scope>NUCLEOTIDE SEQUENCE</scope>
</reference>
<keyword evidence="2" id="KW-0472">Membrane</keyword>
<name>A0A0D3K247_EMIH1</name>
<dbReference type="Proteomes" id="UP000013827">
    <property type="component" value="Unassembled WGS sequence"/>
</dbReference>
<reference evidence="3" key="2">
    <citation type="submission" date="2024-10" db="UniProtKB">
        <authorList>
            <consortium name="EnsemblProtists"/>
        </authorList>
    </citation>
    <scope>IDENTIFICATION</scope>
</reference>
<dbReference type="EnsemblProtists" id="EOD29832">
    <property type="protein sequence ID" value="EOD29832"/>
    <property type="gene ID" value="EMIHUDRAFT_468471"/>
</dbReference>
<dbReference type="InterPro" id="IPR037185">
    <property type="entry name" value="EmrE-like"/>
</dbReference>
<evidence type="ECO:0008006" key="5">
    <source>
        <dbReference type="Google" id="ProtNLM"/>
    </source>
</evidence>
<evidence type="ECO:0000313" key="3">
    <source>
        <dbReference type="EnsemblProtists" id="EOD29832"/>
    </source>
</evidence>
<dbReference type="AlphaFoldDB" id="A0A0D3K247"/>
<evidence type="ECO:0000313" key="4">
    <source>
        <dbReference type="Proteomes" id="UP000013827"/>
    </source>
</evidence>
<keyword evidence="2" id="KW-0812">Transmembrane</keyword>
<keyword evidence="2" id="KW-1133">Transmembrane helix</keyword>
<dbReference type="HOGENOM" id="CLU_695308_0_0_1"/>
<feature type="compositionally biased region" description="Basic and acidic residues" evidence="1">
    <location>
        <begin position="367"/>
        <end position="376"/>
    </location>
</feature>